<keyword evidence="2" id="KW-1185">Reference proteome</keyword>
<accession>A0ABS2KNZ3</accession>
<reference evidence="1 2" key="1">
    <citation type="submission" date="2021-01" db="EMBL/GenBank/DDBJ databases">
        <title>Genomics of switchgrass bacterial isolates.</title>
        <authorList>
            <person name="Shade A."/>
        </authorList>
    </citation>
    <scope>NUCLEOTIDE SEQUENCE [LARGE SCALE GENOMIC DNA]</scope>
    <source>
        <strain evidence="1 2">PvP111</strain>
    </source>
</reference>
<gene>
    <name evidence="1" type="ORF">JOE42_000407</name>
</gene>
<dbReference type="Proteomes" id="UP000703038">
    <property type="component" value="Unassembled WGS sequence"/>
</dbReference>
<dbReference type="RefSeq" id="WP_204866363.1">
    <property type="nucleotide sequence ID" value="NZ_JAFBBK010000001.1"/>
</dbReference>
<dbReference type="EMBL" id="JAFBBK010000001">
    <property type="protein sequence ID" value="MBM7413674.1"/>
    <property type="molecule type" value="Genomic_DNA"/>
</dbReference>
<organism evidence="1 2">
    <name type="scientific">Rhodococcoides corynebacterioides</name>
    <dbReference type="NCBI Taxonomy" id="53972"/>
    <lineage>
        <taxon>Bacteria</taxon>
        <taxon>Bacillati</taxon>
        <taxon>Actinomycetota</taxon>
        <taxon>Actinomycetes</taxon>
        <taxon>Mycobacteriales</taxon>
        <taxon>Nocardiaceae</taxon>
        <taxon>Rhodococcoides</taxon>
    </lineage>
</organism>
<evidence type="ECO:0000313" key="1">
    <source>
        <dbReference type="EMBL" id="MBM7413674.1"/>
    </source>
</evidence>
<evidence type="ECO:0008006" key="3">
    <source>
        <dbReference type="Google" id="ProtNLM"/>
    </source>
</evidence>
<sequence length="74" mass="8299">MRVPVVELLWWNGIGVMCTPLVVGAHPFPQAAVGVRFTEPVCGLRVGWVLRWFACAHPLSWERTPSRGLQWVCA</sequence>
<evidence type="ECO:0000313" key="2">
    <source>
        <dbReference type="Proteomes" id="UP000703038"/>
    </source>
</evidence>
<comment type="caution">
    <text evidence="1">The sequence shown here is derived from an EMBL/GenBank/DDBJ whole genome shotgun (WGS) entry which is preliminary data.</text>
</comment>
<name>A0ABS2KNZ3_9NOCA</name>
<protein>
    <recommendedName>
        <fullName evidence="3">Secreted protein</fullName>
    </recommendedName>
</protein>
<proteinExistence type="predicted"/>